<protein>
    <submittedName>
        <fullName evidence="2">Uncharacterized protein</fullName>
    </submittedName>
</protein>
<organism evidence="2">
    <name type="scientific">Oryza nivara</name>
    <name type="common">Indian wild rice</name>
    <name type="synonym">Oryza sativa f. spontanea</name>
    <dbReference type="NCBI Taxonomy" id="4536"/>
    <lineage>
        <taxon>Eukaryota</taxon>
        <taxon>Viridiplantae</taxon>
        <taxon>Streptophyta</taxon>
        <taxon>Embryophyta</taxon>
        <taxon>Tracheophyta</taxon>
        <taxon>Spermatophyta</taxon>
        <taxon>Magnoliopsida</taxon>
        <taxon>Liliopsida</taxon>
        <taxon>Poales</taxon>
        <taxon>Poaceae</taxon>
        <taxon>BOP clade</taxon>
        <taxon>Oryzoideae</taxon>
        <taxon>Oryzeae</taxon>
        <taxon>Oryzinae</taxon>
        <taxon>Oryza</taxon>
    </lineage>
</organism>
<dbReference type="AlphaFoldDB" id="A0A679BCG2"/>
<evidence type="ECO:0000256" key="1">
    <source>
        <dbReference type="SAM" id="MobiDB-lite"/>
    </source>
</evidence>
<evidence type="ECO:0000313" key="2">
    <source>
        <dbReference type="EMBL" id="BBF89874.1"/>
    </source>
</evidence>
<sequence length="254" mass="28107">MGLLKQRLQGENDASSAATDRPNKTWFSPEEPIGRGKTQQRPKRKAAPTGVTAAGPKARPSPVVLLSRAKECMSASADHEQIPFAIKEESRPLLRFHSIHVVGLERKRATRVRTGRLVASPPPPSSNHSNLTGAVLRCSSSRYTALRRRQLPLPLATPPSTLSGRIRQGRRRIRRLYAGRIRRRRRVLAEDDAPPHRHRAPDPPHPCRRWPPEPPTIACRSVLPRRGRALPVLMASPPPSRLAARLSGGGEVVL</sequence>
<gene>
    <name evidence="2" type="primary">BBa0051A07.42</name>
</gene>
<reference evidence="2" key="1">
    <citation type="submission" date="2018-08" db="EMBL/GenBank/DDBJ databases">
        <title>Oryza nivara genomic DNA, chromosome 11, BAC clone:BBa0051A07.</title>
        <authorList>
            <person name="Wu J."/>
            <person name="Kanamori H."/>
        </authorList>
    </citation>
    <scope>NUCLEOTIDE SEQUENCE</scope>
    <source>
        <strain evidence="2">W0106</strain>
    </source>
</reference>
<dbReference type="EMBL" id="AP018874">
    <property type="protein sequence ID" value="BBF89874.1"/>
    <property type="molecule type" value="Genomic_DNA"/>
</dbReference>
<name>A0A679BCG2_ORYNI</name>
<feature type="region of interest" description="Disordered" evidence="1">
    <location>
        <begin position="1"/>
        <end position="61"/>
    </location>
</feature>
<proteinExistence type="predicted"/>
<accession>A0A679BCG2</accession>
<feature type="region of interest" description="Disordered" evidence="1">
    <location>
        <begin position="187"/>
        <end position="212"/>
    </location>
</feature>